<evidence type="ECO:0000259" key="2">
    <source>
        <dbReference type="Pfam" id="PF09994"/>
    </source>
</evidence>
<dbReference type="PANTHER" id="PTHR33840:SF2">
    <property type="entry name" value="TLE1 PHOSPHOLIPASE DOMAIN-CONTAINING PROTEIN"/>
    <property type="match status" value="1"/>
</dbReference>
<dbReference type="Proteomes" id="UP000663827">
    <property type="component" value="Unassembled WGS sequence"/>
</dbReference>
<feature type="compositionally biased region" description="Basic and acidic residues" evidence="1">
    <location>
        <begin position="817"/>
        <end position="833"/>
    </location>
</feature>
<accession>A0A8H3HY20</accession>
<dbReference type="AlphaFoldDB" id="A0A8H3HY20"/>
<evidence type="ECO:0000313" key="4">
    <source>
        <dbReference type="Proteomes" id="UP000663827"/>
    </source>
</evidence>
<dbReference type="InterPro" id="IPR011989">
    <property type="entry name" value="ARM-like"/>
</dbReference>
<proteinExistence type="predicted"/>
<organism evidence="3 4">
    <name type="scientific">Rhizoctonia solani</name>
    <dbReference type="NCBI Taxonomy" id="456999"/>
    <lineage>
        <taxon>Eukaryota</taxon>
        <taxon>Fungi</taxon>
        <taxon>Dikarya</taxon>
        <taxon>Basidiomycota</taxon>
        <taxon>Agaricomycotina</taxon>
        <taxon>Agaricomycetes</taxon>
        <taxon>Cantharellales</taxon>
        <taxon>Ceratobasidiaceae</taxon>
        <taxon>Rhizoctonia</taxon>
    </lineage>
</organism>
<protein>
    <recommendedName>
        <fullName evidence="2">T6SS Phospholipase effector Tle1-like catalytic domain-containing protein</fullName>
    </recommendedName>
</protein>
<comment type="caution">
    <text evidence="3">The sequence shown here is derived from an EMBL/GenBank/DDBJ whole genome shotgun (WGS) entry which is preliminary data.</text>
</comment>
<dbReference type="Pfam" id="PF09994">
    <property type="entry name" value="T6SS_Tle1-like_cat"/>
    <property type="match status" value="1"/>
</dbReference>
<dbReference type="InterPro" id="IPR018712">
    <property type="entry name" value="Tle1-like_cat"/>
</dbReference>
<dbReference type="Gene3D" id="1.25.10.10">
    <property type="entry name" value="Leucine-rich Repeat Variant"/>
    <property type="match status" value="1"/>
</dbReference>
<dbReference type="SUPFAM" id="SSF48371">
    <property type="entry name" value="ARM repeat"/>
    <property type="match status" value="1"/>
</dbReference>
<gene>
    <name evidence="3" type="ORF">RDB_LOCUS35005</name>
</gene>
<sequence>MSRINTFKGTFSRSVGVHFLGAWDTVSSIGISRSRLYHFTDKYHHITHFRHALALDERRVKFFPECVSDSMEGIHKRRNQTMKEVWFAGTHSDVGGGIRENPNLSSKTESLKWMLNEAAGAGLNLNSAYQTIRMEPDSSPEDAEVTESLVGLWWLLELIPTSWLSRHSDITSWRPHFGEGRRVKAHQRLHWSVLANHRRVINRCAYEPKASFCNNKALKQEWEQVFQSMSTEDAYLQWEGDTNSIKILELIKALDHQPLRPSWLEELLQHAANSDKAKLFWAYGGATFLKRVAETVSDSTSLGKFIKLVIGFKPNRETDLVGDESNLNSISKWAEGIVPSDVCTISGQFNGSDTDDSIDITDAIITRLYELMPLCEYHIPSLEASQNRPTSFFTRLASRGSVFSKSSGTSIKAALNDAPGKTSQNPGVLNLASTFIDMVSELLDAEDDDDDELCSYEKSIIIKQLPGLLPVNATHTPSSGPHAIPDPSEKMSSVVVHSPPVYVYIPAQFEDVGALEQHVNVLEIKHLVQLVQTYSEARALLCNLTHSPLLRGRIIDAGTISTLKTGLTPKQVIYSPVDLIVTLASYEDSRRALHQAGVVDLVIQLSKTPDAPNDLFDGISKLASYAELMSPELFESLTEIIANDGAHGQIRLQATEAAMEAVGRSSDQQRQDLSRQLMSPLTKMARNSGKGVAVKALGAIIGLIENASLISSNLEALVQLSHDLLRAGGEYHNYSGRNSWDRVTSTIETLRLVQILCCSDEQTQDTLINKNIVELLWGLTDSPSYAVDDEAKKLVAFLRSQDGKLSAKLAEYTDTDTEARTDTPSDSRSTEAN</sequence>
<evidence type="ECO:0000256" key="1">
    <source>
        <dbReference type="SAM" id="MobiDB-lite"/>
    </source>
</evidence>
<dbReference type="PANTHER" id="PTHR33840">
    <property type="match status" value="1"/>
</dbReference>
<feature type="domain" description="T6SS Phospholipase effector Tle1-like catalytic" evidence="2">
    <location>
        <begin position="6"/>
        <end position="117"/>
    </location>
</feature>
<reference evidence="3" key="1">
    <citation type="submission" date="2021-01" db="EMBL/GenBank/DDBJ databases">
        <authorList>
            <person name="Kaushik A."/>
        </authorList>
    </citation>
    <scope>NUCLEOTIDE SEQUENCE</scope>
    <source>
        <strain evidence="3">AG5</strain>
    </source>
</reference>
<name>A0A8H3HY20_9AGAM</name>
<evidence type="ECO:0000313" key="3">
    <source>
        <dbReference type="EMBL" id="CAE7094300.1"/>
    </source>
</evidence>
<dbReference type="InterPro" id="IPR016024">
    <property type="entry name" value="ARM-type_fold"/>
</dbReference>
<feature type="region of interest" description="Disordered" evidence="1">
    <location>
        <begin position="809"/>
        <end position="833"/>
    </location>
</feature>
<dbReference type="EMBL" id="CAJNJQ010000683">
    <property type="protein sequence ID" value="CAE7094300.1"/>
    <property type="molecule type" value="Genomic_DNA"/>
</dbReference>